<protein>
    <recommendedName>
        <fullName evidence="2">Clr5 domain-containing protein</fullName>
    </recommendedName>
</protein>
<proteinExistence type="predicted"/>
<evidence type="ECO:0000256" key="1">
    <source>
        <dbReference type="SAM" id="MobiDB-lite"/>
    </source>
</evidence>
<organism evidence="3 4">
    <name type="scientific">Apiospora kogelbergensis</name>
    <dbReference type="NCBI Taxonomy" id="1337665"/>
    <lineage>
        <taxon>Eukaryota</taxon>
        <taxon>Fungi</taxon>
        <taxon>Dikarya</taxon>
        <taxon>Ascomycota</taxon>
        <taxon>Pezizomycotina</taxon>
        <taxon>Sordariomycetes</taxon>
        <taxon>Xylariomycetidae</taxon>
        <taxon>Amphisphaeriales</taxon>
        <taxon>Apiosporaceae</taxon>
        <taxon>Apiospora</taxon>
    </lineage>
</organism>
<reference evidence="3 4" key="1">
    <citation type="submission" date="2023-01" db="EMBL/GenBank/DDBJ databases">
        <title>Analysis of 21 Apiospora genomes using comparative genomics revels a genus with tremendous synthesis potential of carbohydrate active enzymes and secondary metabolites.</title>
        <authorList>
            <person name="Sorensen T."/>
        </authorList>
    </citation>
    <scope>NUCLEOTIDE SEQUENCE [LARGE SCALE GENOMIC DNA]</scope>
    <source>
        <strain evidence="3 4">CBS 117206</strain>
    </source>
</reference>
<dbReference type="InterPro" id="IPR025676">
    <property type="entry name" value="Clr5_dom"/>
</dbReference>
<evidence type="ECO:0000259" key="2">
    <source>
        <dbReference type="Pfam" id="PF14420"/>
    </source>
</evidence>
<feature type="domain" description="Clr5" evidence="2">
    <location>
        <begin position="80"/>
        <end position="158"/>
    </location>
</feature>
<dbReference type="Proteomes" id="UP001392437">
    <property type="component" value="Unassembled WGS sequence"/>
</dbReference>
<accession>A0AAW0QJ77</accession>
<gene>
    <name evidence="3" type="ORF">PG999_008936</name>
</gene>
<evidence type="ECO:0000313" key="4">
    <source>
        <dbReference type="Proteomes" id="UP001392437"/>
    </source>
</evidence>
<evidence type="ECO:0000313" key="3">
    <source>
        <dbReference type="EMBL" id="KAK8105577.1"/>
    </source>
</evidence>
<sequence>MPLPALLPSWGDPTGDGGEVTDNSNEEQVSQRERSGSEASPGIVHSEPAGRISQKRPRRSKQADSSSRVHRGVGRISQYSEDEWDAYKATLYQLYMVEGRTLQEVQQMMKAAYAFPATYVPLQHTKQEQACRHVLITNWSTERTKMFKTRFKRWGWFKNISRKNPSRARAAASAITVGEGTAAVTRGHRRGRLMAHDTYSTARAAAGFVVAPRWLDLPDHLAFQELPLVTSRAYVRSQFESQGWVAEALGTKQVRADHDRFDFTESETTILWTLHLMKIGYVREAYETIHAFCEVLKQGVTTLHPLMLYEFWLLWRKAYDICIIEWTVHDDKFHLLRAIITFLCDATEANFRQTTVSSHPVSRILRFSRAFLEGECSDAVITHALNSGMRASAHSLEEMLGRDHPTILMTWNTLAWYQRGSAASSKNFVLQYRKALRRAETDPNLGPDSPVAIGILFDFLYHVFYVLQKKTEVADDEDTETETGTETTDAGCCARSMAEDLLRRCVTHIMVDEGEALVIIYRAYASVMLMVGILELEAKDTASFCARIAEAAALLRHKRYTEMAAMLELDYQHLLTALEQNQNLRDLPLNLSRPRCSDAEREIYAVPRIVAARTYSAPEPEPEIRKIFELRGLHSATAFILTLLVPHNHGVGRDALSRVAVLGLDGMGYVPRGDQPPALQLLNDSVDVHQSQPVCGHCGRILRAILQVHLGIPDTVNRDVQFANIASLGMIYKCHCQHYPIKQSAPTLRGLHQAKLAIIAQRRMAPVHFATNNAWAVCPIARPVTHQPQSYQDKRTPCSPSKLPLDSFLQHFGSAARKKSGIANVLVSESEPEPVKNVSQASVEKKVSKEIGFVLVSCQLVVLVVVAAAGVGWDQAGSCVVCFDRFRRCFAAEVQETGLVHQPDSWDEAQERRIYHSWVRQATVVHAWQAT</sequence>
<dbReference type="PANTHER" id="PTHR38788">
    <property type="entry name" value="CLR5 DOMAIN-CONTAINING PROTEIN"/>
    <property type="match status" value="1"/>
</dbReference>
<dbReference type="PANTHER" id="PTHR38788:SF3">
    <property type="entry name" value="CLR5 DOMAIN-CONTAINING PROTEIN"/>
    <property type="match status" value="1"/>
</dbReference>
<dbReference type="AlphaFoldDB" id="A0AAW0QJ77"/>
<dbReference type="Pfam" id="PF14420">
    <property type="entry name" value="Clr5"/>
    <property type="match status" value="1"/>
</dbReference>
<keyword evidence="4" id="KW-1185">Reference proteome</keyword>
<dbReference type="EMBL" id="JAQQWP010000008">
    <property type="protein sequence ID" value="KAK8105577.1"/>
    <property type="molecule type" value="Genomic_DNA"/>
</dbReference>
<name>A0AAW0QJ77_9PEZI</name>
<comment type="caution">
    <text evidence="3">The sequence shown here is derived from an EMBL/GenBank/DDBJ whole genome shotgun (WGS) entry which is preliminary data.</text>
</comment>
<feature type="region of interest" description="Disordered" evidence="1">
    <location>
        <begin position="1"/>
        <end position="74"/>
    </location>
</feature>